<name>A0ABN8MHP1_9CNID</name>
<evidence type="ECO:0000313" key="3">
    <source>
        <dbReference type="Proteomes" id="UP001159427"/>
    </source>
</evidence>
<dbReference type="EMBL" id="CALNXI010000535">
    <property type="protein sequence ID" value="CAH3028793.1"/>
    <property type="molecule type" value="Genomic_DNA"/>
</dbReference>
<dbReference type="Gene3D" id="3.40.50.2300">
    <property type="match status" value="1"/>
</dbReference>
<feature type="chain" id="PRO_5046647762" evidence="1">
    <location>
        <begin position="22"/>
        <end position="107"/>
    </location>
</feature>
<protein>
    <submittedName>
        <fullName evidence="2">Uncharacterized protein</fullName>
    </submittedName>
</protein>
<dbReference type="InterPro" id="IPR028082">
    <property type="entry name" value="Peripla_BP_I"/>
</dbReference>
<gene>
    <name evidence="2" type="ORF">PEVE_00034907</name>
</gene>
<organism evidence="2 3">
    <name type="scientific">Porites evermanni</name>
    <dbReference type="NCBI Taxonomy" id="104178"/>
    <lineage>
        <taxon>Eukaryota</taxon>
        <taxon>Metazoa</taxon>
        <taxon>Cnidaria</taxon>
        <taxon>Anthozoa</taxon>
        <taxon>Hexacorallia</taxon>
        <taxon>Scleractinia</taxon>
        <taxon>Fungiina</taxon>
        <taxon>Poritidae</taxon>
        <taxon>Porites</taxon>
    </lineage>
</organism>
<keyword evidence="1" id="KW-0732">Signal</keyword>
<keyword evidence="3" id="KW-1185">Reference proteome</keyword>
<dbReference type="SUPFAM" id="SSF53822">
    <property type="entry name" value="Periplasmic binding protein-like I"/>
    <property type="match status" value="1"/>
</dbReference>
<accession>A0ABN8MHP1</accession>
<reference evidence="2 3" key="1">
    <citation type="submission" date="2022-05" db="EMBL/GenBank/DDBJ databases">
        <authorList>
            <consortium name="Genoscope - CEA"/>
            <person name="William W."/>
        </authorList>
    </citation>
    <scope>NUCLEOTIDE SEQUENCE [LARGE SCALE GENOMIC DNA]</scope>
</reference>
<feature type="signal peptide" evidence="1">
    <location>
        <begin position="1"/>
        <end position="21"/>
    </location>
</feature>
<evidence type="ECO:0000256" key="1">
    <source>
        <dbReference type="SAM" id="SignalP"/>
    </source>
</evidence>
<proteinExistence type="predicted"/>
<comment type="caution">
    <text evidence="2">The sequence shown here is derived from an EMBL/GenBank/DDBJ whole genome shotgun (WGS) entry which is preliminary data.</text>
</comment>
<dbReference type="Proteomes" id="UP001159427">
    <property type="component" value="Unassembled WGS sequence"/>
</dbReference>
<evidence type="ECO:0000313" key="2">
    <source>
        <dbReference type="EMBL" id="CAH3028793.1"/>
    </source>
</evidence>
<sequence length="107" mass="11593">MKNLCLATIFVVIFCVNFSTAQLGNSTNATNASIPTNSSSNATTVQLTRLYIGAFFDLGTKSGYGSLPMAQQAIDEINNNTEILPGYQLELVVNSTQVRDCIFLFIC</sequence>